<keyword evidence="3" id="KW-1185">Reference proteome</keyword>
<evidence type="ECO:0000313" key="2">
    <source>
        <dbReference type="EMBL" id="ACV50027.1"/>
    </source>
</evidence>
<proteinExistence type="predicted"/>
<dbReference type="RefSeq" id="YP_003358859.1">
    <property type="nucleotide sequence ID" value="NC_013697.1"/>
</dbReference>
<evidence type="ECO:0000256" key="1">
    <source>
        <dbReference type="SAM" id="MobiDB-lite"/>
    </source>
</evidence>
<dbReference type="GeneID" id="8683951"/>
<dbReference type="Proteomes" id="UP000008986">
    <property type="component" value="Segment"/>
</dbReference>
<organismHost>
    <name type="scientific">Delftia acidovorans</name>
    <name type="common">Pseudomonas acidovorans</name>
    <name type="synonym">Comamonas acidovorans</name>
    <dbReference type="NCBI Taxonomy" id="80866"/>
</organismHost>
<feature type="region of interest" description="Disordered" evidence="1">
    <location>
        <begin position="163"/>
        <end position="279"/>
    </location>
</feature>
<feature type="compositionally biased region" description="Basic and acidic residues" evidence="1">
    <location>
        <begin position="223"/>
        <end position="264"/>
    </location>
</feature>
<feature type="compositionally biased region" description="Polar residues" evidence="1">
    <location>
        <begin position="717"/>
        <end position="732"/>
    </location>
</feature>
<protein>
    <submittedName>
        <fullName evidence="2">Uncharacterized protein</fullName>
    </submittedName>
</protein>
<feature type="region of interest" description="Disordered" evidence="1">
    <location>
        <begin position="714"/>
        <end position="743"/>
    </location>
</feature>
<accession>C9DFX6</accession>
<dbReference type="EMBL" id="GQ357915">
    <property type="protein sequence ID" value="ACV50027.1"/>
    <property type="molecule type" value="Genomic_DNA"/>
</dbReference>
<feature type="compositionally biased region" description="Basic and acidic residues" evidence="1">
    <location>
        <begin position="733"/>
        <end position="743"/>
    </location>
</feature>
<feature type="compositionally biased region" description="Basic and acidic residues" evidence="1">
    <location>
        <begin position="639"/>
        <end position="653"/>
    </location>
</feature>
<feature type="compositionally biased region" description="Pro residues" evidence="1">
    <location>
        <begin position="190"/>
        <end position="204"/>
    </location>
</feature>
<dbReference type="KEGG" id="vg:8683951"/>
<reference evidence="3" key="1">
    <citation type="submission" date="2009-07" db="EMBL/GenBank/DDBJ databases">
        <authorList>
            <person name="Kropinski A.M."/>
            <person name="Villegas A."/>
            <person name="Lingohr E.J."/>
        </authorList>
    </citation>
    <scope>NUCLEOTIDE SEQUENCE [LARGE SCALE GENOMIC DNA]</scope>
</reference>
<sequence>MQKLLQKMNAGKSDGERIDSMRKDVVESLNRSMSAIKSGNLDDRKAAVQGLREVRSELINLSHETGIDSTDMLNSLDAMIENGEKQVGLFKSLVERMSPKRDVFSKFKEGFWSEASPFLKLAANVATAAKDRTKEIIARSKESSATEEDLEAAAESIKDASKKLEQAAKTAATPKKEESVEPAKEQGTLSPPPTVVPVTQPPAPSIQKVVPDVEKQNPTPRMETWDEWQKTLEKDKGQLDKPKVERAMPERDQTGKFKPKDGVQKPKMTAEQGLTKTDEATSRAIENLTAAIESRFSDAPKTDDSHEQEKKLLESIDKELVDIKGLQEQTLAMAKQQSLQGSKDRLRVKKDKPSLLGGAAKPEAKGLSMIGGAIQGALSGILGGAIPMILGFIGKAVTSVGKTALKLLNPMNWVRGAQAVFEALKPSNIMGAASKAGAAVKGLFTSATTNVLGKAKDIAGGVKEGLSTAGKAISKLGESGKGILKAGKTLLQSAKTVPVVGQILAAGLAVYDFFDGYSKAADILGKDAAELTTWDKVSAGIGKAIGSVTGIIDSIGSLFGFDWKIEETVTGFVAKNLADLPETVSKWASDAGELFTSMKDTVSEWVSNLMEGAAKAIAENVPGGKWLLDKVGGLFKSDEPKPVRRGDIDKEIPTPENLNKPVDSGPTREQKLEMLAAIDRPSNDLAGKTAEHDKFMDKVEDKAAAQNVVTAVDNRKSVVNNNSYTNTPLTTRNPDDSHRRGLQ</sequence>
<feature type="region of interest" description="Disordered" evidence="1">
    <location>
        <begin position="1"/>
        <end position="20"/>
    </location>
</feature>
<evidence type="ECO:0000313" key="3">
    <source>
        <dbReference type="Proteomes" id="UP000008986"/>
    </source>
</evidence>
<name>C9DFX6_BPW14</name>
<feature type="region of interest" description="Disordered" evidence="1">
    <location>
        <begin position="639"/>
        <end position="667"/>
    </location>
</feature>
<organism evidence="2 3">
    <name type="scientific">Delftia phage PhiW-14</name>
    <name type="common">Deftia acidovorans bacteriophage phiW-14</name>
    <dbReference type="NCBI Taxonomy" id="665032"/>
    <lineage>
        <taxon>Viruses</taxon>
        <taxon>Duplodnaviria</taxon>
        <taxon>Heunggongvirae</taxon>
        <taxon>Uroviricota</taxon>
        <taxon>Caudoviricetes</taxon>
        <taxon>Ionavirus</taxon>
        <taxon>Ionavirus W14</taxon>
    </lineage>
</organism>
<gene>
    <name evidence="2" type="primary">4</name>
</gene>
<feature type="compositionally biased region" description="Basic and acidic residues" evidence="1">
    <location>
        <begin position="174"/>
        <end position="184"/>
    </location>
</feature>